<dbReference type="InterPro" id="IPR013201">
    <property type="entry name" value="Prot_inhib_I29"/>
</dbReference>
<name>A0A7N0ZR21_KALFE</name>
<dbReference type="GO" id="GO:0008234">
    <property type="term" value="F:cysteine-type peptidase activity"/>
    <property type="evidence" value="ECO:0007669"/>
    <property type="project" value="InterPro"/>
</dbReference>
<dbReference type="Gramene" id="Kaladp0016s0260.1.v1.1">
    <property type="protein sequence ID" value="Kaladp0016s0260.1.v1.1"/>
    <property type="gene ID" value="Kaladp0016s0260.v1.1"/>
</dbReference>
<dbReference type="Proteomes" id="UP000594263">
    <property type="component" value="Unplaced"/>
</dbReference>
<dbReference type="InterPro" id="IPR000668">
    <property type="entry name" value="Peptidase_C1A_C"/>
</dbReference>
<reference evidence="5" key="1">
    <citation type="submission" date="2021-01" db="UniProtKB">
        <authorList>
            <consortium name="EnsemblPlants"/>
        </authorList>
    </citation>
    <scope>IDENTIFICATION</scope>
</reference>
<feature type="domain" description="Cathepsin propeptide inhibitor" evidence="4">
    <location>
        <begin position="53"/>
        <end position="109"/>
    </location>
</feature>
<evidence type="ECO:0000313" key="6">
    <source>
        <dbReference type="Proteomes" id="UP000594263"/>
    </source>
</evidence>
<dbReference type="Gene3D" id="3.90.70.10">
    <property type="entry name" value="Cysteine proteinases"/>
    <property type="match status" value="1"/>
</dbReference>
<dbReference type="Pfam" id="PF00112">
    <property type="entry name" value="Peptidase_C1"/>
    <property type="match status" value="1"/>
</dbReference>
<comment type="similarity">
    <text evidence="1">Belongs to the peptidase C1 family.</text>
</comment>
<keyword evidence="6" id="KW-1185">Reference proteome</keyword>
<evidence type="ECO:0000256" key="2">
    <source>
        <dbReference type="ARBA" id="ARBA00023157"/>
    </source>
</evidence>
<dbReference type="PANTHER" id="PTHR12411">
    <property type="entry name" value="CYSTEINE PROTEASE FAMILY C1-RELATED"/>
    <property type="match status" value="1"/>
</dbReference>
<evidence type="ECO:0000256" key="1">
    <source>
        <dbReference type="ARBA" id="ARBA00008455"/>
    </source>
</evidence>
<proteinExistence type="inferred from homology"/>
<dbReference type="SMART" id="SM00848">
    <property type="entry name" value="Inhibitor_I29"/>
    <property type="match status" value="1"/>
</dbReference>
<dbReference type="Pfam" id="PF08246">
    <property type="entry name" value="Inhibitor_I29"/>
    <property type="match status" value="1"/>
</dbReference>
<dbReference type="InterPro" id="IPR000169">
    <property type="entry name" value="Pept_cys_AS"/>
</dbReference>
<dbReference type="InterPro" id="IPR013128">
    <property type="entry name" value="Peptidase_C1A"/>
</dbReference>
<keyword evidence="3" id="KW-0732">Signal</keyword>
<dbReference type="OMA" id="CDHEVCE"/>
<dbReference type="SUPFAM" id="SSF54001">
    <property type="entry name" value="Cysteine proteinases"/>
    <property type="match status" value="1"/>
</dbReference>
<protein>
    <recommendedName>
        <fullName evidence="4">Cathepsin propeptide inhibitor domain-containing protein</fullName>
    </recommendedName>
</protein>
<dbReference type="GO" id="GO:0006508">
    <property type="term" value="P:proteolysis"/>
    <property type="evidence" value="ECO:0007669"/>
    <property type="project" value="InterPro"/>
</dbReference>
<dbReference type="InterPro" id="IPR038765">
    <property type="entry name" value="Papain-like_cys_pep_sf"/>
</dbReference>
<feature type="signal peptide" evidence="3">
    <location>
        <begin position="1"/>
        <end position="20"/>
    </location>
</feature>
<dbReference type="PROSITE" id="PS00139">
    <property type="entry name" value="THIOL_PROTEASE_CYS"/>
    <property type="match status" value="1"/>
</dbReference>
<evidence type="ECO:0000256" key="3">
    <source>
        <dbReference type="SAM" id="SignalP"/>
    </source>
</evidence>
<dbReference type="Gene3D" id="1.10.287.2250">
    <property type="match status" value="1"/>
</dbReference>
<keyword evidence="2" id="KW-1015">Disulfide bond</keyword>
<feature type="chain" id="PRO_5029887843" description="Cathepsin propeptide inhibitor domain-containing protein" evidence="3">
    <location>
        <begin position="21"/>
        <end position="197"/>
    </location>
</feature>
<dbReference type="EnsemblPlants" id="Kaladp0016s0260.1.v1.1">
    <property type="protein sequence ID" value="Kaladp0016s0260.1.v1.1"/>
    <property type="gene ID" value="Kaladp0016s0260.v1.1"/>
</dbReference>
<accession>A0A7N0ZR21</accession>
<evidence type="ECO:0000259" key="4">
    <source>
        <dbReference type="SMART" id="SM00848"/>
    </source>
</evidence>
<evidence type="ECO:0000313" key="5">
    <source>
        <dbReference type="EnsemblPlants" id="Kaladp0016s0260.1.v1.1"/>
    </source>
</evidence>
<sequence length="197" mass="21846">MDLRFPIFAAIALLVSVARSGELADSSSDPLIRQVVPESGSSPDHVLSADHHFALFKRKYNKAYATPEEHEYRFKVFARNLRRATRHQQLDPMAVHGVTQFSDLTPGEFRRTVLGLNRLRLPADARAAPILPTNDLPADFDWRDRGAVTKPKNQGSCGSCWSFSTTGALEGAHFLATGELVSLSEQQLVDCDHEVCE</sequence>
<dbReference type="AlphaFoldDB" id="A0A7N0ZR21"/>
<organism evidence="5 6">
    <name type="scientific">Kalanchoe fedtschenkoi</name>
    <name type="common">Lavender scallops</name>
    <name type="synonym">South American air plant</name>
    <dbReference type="NCBI Taxonomy" id="63787"/>
    <lineage>
        <taxon>Eukaryota</taxon>
        <taxon>Viridiplantae</taxon>
        <taxon>Streptophyta</taxon>
        <taxon>Embryophyta</taxon>
        <taxon>Tracheophyta</taxon>
        <taxon>Spermatophyta</taxon>
        <taxon>Magnoliopsida</taxon>
        <taxon>eudicotyledons</taxon>
        <taxon>Gunneridae</taxon>
        <taxon>Pentapetalae</taxon>
        <taxon>Saxifragales</taxon>
        <taxon>Crassulaceae</taxon>
        <taxon>Kalanchoe</taxon>
    </lineage>
</organism>